<dbReference type="SMART" id="SM00228">
    <property type="entry name" value="PDZ"/>
    <property type="match status" value="2"/>
</dbReference>
<dbReference type="PROSITE" id="PS50106">
    <property type="entry name" value="PDZ"/>
    <property type="match status" value="1"/>
</dbReference>
<comment type="cofactor">
    <cofactor evidence="1 11">
        <name>Zn(2+)</name>
        <dbReference type="ChEBI" id="CHEBI:29105"/>
    </cofactor>
</comment>
<accession>D8IU22</accession>
<dbReference type="InterPro" id="IPR041489">
    <property type="entry name" value="PDZ_6"/>
</dbReference>
<comment type="subcellular location">
    <subcellularLocation>
        <location evidence="2">Membrane</location>
        <topology evidence="2">Multi-pass membrane protein</topology>
    </subcellularLocation>
</comment>
<dbReference type="EC" id="3.4.24.-" evidence="11"/>
<dbReference type="eggNOG" id="COG0750">
    <property type="taxonomic scope" value="Bacteria"/>
</dbReference>
<dbReference type="AlphaFoldDB" id="D8IU22"/>
<dbReference type="PANTHER" id="PTHR42837">
    <property type="entry name" value="REGULATOR OF SIGMA-E PROTEASE RSEP"/>
    <property type="match status" value="1"/>
</dbReference>
<feature type="domain" description="PDZ" evidence="12">
    <location>
        <begin position="200"/>
        <end position="261"/>
    </location>
</feature>
<evidence type="ECO:0000256" key="7">
    <source>
        <dbReference type="ARBA" id="ARBA00022833"/>
    </source>
</evidence>
<dbReference type="KEGG" id="hse:Hsero_2185"/>
<name>D8IU22_HERSS</name>
<evidence type="ECO:0000256" key="8">
    <source>
        <dbReference type="ARBA" id="ARBA00022989"/>
    </source>
</evidence>
<evidence type="ECO:0000256" key="11">
    <source>
        <dbReference type="RuleBase" id="RU362031"/>
    </source>
</evidence>
<proteinExistence type="inferred from homology"/>
<dbReference type="CDD" id="cd23081">
    <property type="entry name" value="cpPDZ_EcRseP-like"/>
    <property type="match status" value="1"/>
</dbReference>
<keyword evidence="14" id="KW-1185">Reference proteome</keyword>
<dbReference type="STRING" id="757424.Hsero_2185"/>
<evidence type="ECO:0000313" key="13">
    <source>
        <dbReference type="EMBL" id="ADJ63684.1"/>
    </source>
</evidence>
<keyword evidence="7 11" id="KW-0862">Zinc</keyword>
<keyword evidence="4 13" id="KW-0645">Protease</keyword>
<evidence type="ECO:0000313" key="14">
    <source>
        <dbReference type="Proteomes" id="UP000000329"/>
    </source>
</evidence>
<dbReference type="SUPFAM" id="SSF50156">
    <property type="entry name" value="PDZ domain-like"/>
    <property type="match status" value="2"/>
</dbReference>
<dbReference type="GO" id="GO:0004222">
    <property type="term" value="F:metalloendopeptidase activity"/>
    <property type="evidence" value="ECO:0007669"/>
    <property type="project" value="InterPro"/>
</dbReference>
<reference evidence="13 14" key="1">
    <citation type="submission" date="2010-04" db="EMBL/GenBank/DDBJ databases">
        <title>The genome of Herbaspirillum seropedicae SmR1, an endophytic, nitrogen-fixing, plant-growth promoting beta-Proteobacteria.</title>
        <authorList>
            <person name="Pedrosa F.O."/>
            <person name="Monteiro R.A."/>
            <person name="Wassem R."/>
            <person name="Cruz L.M."/>
            <person name="Ayub R.A."/>
            <person name="Colauto N.B."/>
            <person name="Fernandez M.A."/>
            <person name="Fungaro M.H.P."/>
            <person name="Grisard E.C."/>
            <person name="Hungria M."/>
            <person name="Madeira H.M.F."/>
            <person name="Nodari R.O."/>
            <person name="Osaku C.A."/>
            <person name="Petzl-Erler M.L."/>
            <person name="Terenzi H."/>
            <person name="Vieira L.G.E."/>
            <person name="Almeida M.I.M."/>
            <person name="Alves L.R."/>
            <person name="Arantes O.M.N."/>
            <person name="Balsanelli E."/>
            <person name="Barcellos F.G."/>
            <person name="Baura V.A."/>
            <person name="Binde D.R."/>
            <person name="Campo R.J."/>
            <person name="Chubatsu L.S."/>
            <person name="Chueire L.M.O."/>
            <person name="Ciferri R.R."/>
            <person name="Correa L.C."/>
            <person name="da Conceicao Silva J.L."/>
            <person name="Dabul A.N.G."/>
            <person name="Dambros B.P."/>
            <person name="Faoro H."/>
            <person name="Favetti A."/>
            <person name="Friedermann G."/>
            <person name="Furlaneto M.C."/>
            <person name="Gasques L.S."/>
            <person name="Gimenes C.C.T."/>
            <person name="Gioppo N.M.R."/>
            <person name="Glienke-Blanco C."/>
            <person name="Godoy L.P."/>
            <person name="Guerra M.P."/>
            <person name="Karp S."/>
            <person name="Kava-Cordeiro V."/>
            <person name="Margarido V.P."/>
            <person name="Mathioni S.M."/>
            <person name="Menck-Soares M.A."/>
            <person name="Murace N.K."/>
            <person name="Nicolas M.F."/>
            <person name="Oliveira C.E.C."/>
            <person name="Pagnan N.A.B."/>
            <person name="Pamphile J.A."/>
            <person name="Patussi E.V."/>
            <person name="Pereira L.F.P."/>
            <person name="Pereira-Ferrari L."/>
            <person name="Pinto F.G.S."/>
            <person name="Precoma C."/>
            <person name="Prioli A.J."/>
            <person name="Prioli S.M.A.P."/>
            <person name="Raittz R.T."/>
            <person name="Ramos H.J.O."/>
            <person name="Ribeiro E.M.S.F."/>
            <person name="Rigo L.U."/>
            <person name="Rocha C.L.M.S.C."/>
            <person name="Rocha S.N."/>
            <person name="Santos K."/>
            <person name="Satori D."/>
            <person name="Silva A.G."/>
            <person name="Simao R.C.G."/>
            <person name="Soares M.A.M."/>
            <person name="Souza E.M."/>
            <person name="Steffens M.B.R."/>
            <person name="Steindel M."/>
            <person name="Tadra-Sfeir M.Z."/>
            <person name="Takahashi E.K."/>
            <person name="Torres R.A."/>
            <person name="Valle J.S."/>
            <person name="Vernal J.I."/>
            <person name="Vilas-Boas L.A."/>
            <person name="Watanabe M.A.E."/>
            <person name="Weiss V.A."/>
            <person name="Yates M.A."/>
            <person name="Souza E.M."/>
        </authorList>
    </citation>
    <scope>NUCLEOTIDE SEQUENCE [LARGE SCALE GENOMIC DNA]</scope>
    <source>
        <strain evidence="13 14">SmR1</strain>
    </source>
</reference>
<feature type="transmembrane region" description="Helical" evidence="11">
    <location>
        <begin position="101"/>
        <end position="124"/>
    </location>
</feature>
<dbReference type="PANTHER" id="PTHR42837:SF2">
    <property type="entry name" value="MEMBRANE METALLOPROTEASE ARASP2, CHLOROPLASTIC-RELATED"/>
    <property type="match status" value="1"/>
</dbReference>
<dbReference type="InterPro" id="IPR001478">
    <property type="entry name" value="PDZ"/>
</dbReference>
<feature type="transmembrane region" description="Helical" evidence="11">
    <location>
        <begin position="379"/>
        <end position="399"/>
    </location>
</feature>
<keyword evidence="8 11" id="KW-1133">Transmembrane helix</keyword>
<evidence type="ECO:0000259" key="12">
    <source>
        <dbReference type="PROSITE" id="PS50106"/>
    </source>
</evidence>
<dbReference type="Gene3D" id="2.30.42.10">
    <property type="match status" value="2"/>
</dbReference>
<dbReference type="GeneID" id="29394374"/>
<evidence type="ECO:0000256" key="10">
    <source>
        <dbReference type="ARBA" id="ARBA00023136"/>
    </source>
</evidence>
<dbReference type="InterPro" id="IPR008915">
    <property type="entry name" value="Peptidase_M50"/>
</dbReference>
<keyword evidence="9 11" id="KW-0482">Metalloprotease</keyword>
<dbReference type="HOGENOM" id="CLU_025778_0_1_4"/>
<gene>
    <name evidence="13" type="ordered locus">Hsero_2185</name>
</gene>
<evidence type="ECO:0000256" key="6">
    <source>
        <dbReference type="ARBA" id="ARBA00022801"/>
    </source>
</evidence>
<keyword evidence="10 11" id="KW-0472">Membrane</keyword>
<dbReference type="OrthoDB" id="9782003at2"/>
<dbReference type="InterPro" id="IPR004387">
    <property type="entry name" value="Pept_M50_Zn"/>
</dbReference>
<dbReference type="RefSeq" id="WP_013234164.1">
    <property type="nucleotide sequence ID" value="NC_014323.1"/>
</dbReference>
<dbReference type="CDD" id="cd06163">
    <property type="entry name" value="S2P-M50_PDZ_RseP-like"/>
    <property type="match status" value="2"/>
</dbReference>
<dbReference type="GO" id="GO:0016020">
    <property type="term" value="C:membrane"/>
    <property type="evidence" value="ECO:0007669"/>
    <property type="project" value="UniProtKB-SubCell"/>
</dbReference>
<evidence type="ECO:0000256" key="1">
    <source>
        <dbReference type="ARBA" id="ARBA00001947"/>
    </source>
</evidence>
<feature type="transmembrane region" description="Helical" evidence="11">
    <location>
        <begin position="433"/>
        <end position="455"/>
    </location>
</feature>
<organism evidence="13 14">
    <name type="scientific">Herbaspirillum seropedicae (strain SmR1)</name>
    <dbReference type="NCBI Taxonomy" id="757424"/>
    <lineage>
        <taxon>Bacteria</taxon>
        <taxon>Pseudomonadati</taxon>
        <taxon>Pseudomonadota</taxon>
        <taxon>Betaproteobacteria</taxon>
        <taxon>Burkholderiales</taxon>
        <taxon>Oxalobacteraceae</taxon>
        <taxon>Herbaspirillum</taxon>
    </lineage>
</organism>
<dbReference type="GO" id="GO:0046872">
    <property type="term" value="F:metal ion binding"/>
    <property type="evidence" value="ECO:0007669"/>
    <property type="project" value="UniProtKB-KW"/>
</dbReference>
<evidence type="ECO:0000256" key="3">
    <source>
        <dbReference type="ARBA" id="ARBA00007931"/>
    </source>
</evidence>
<feature type="transmembrane region" description="Helical" evidence="11">
    <location>
        <begin position="6"/>
        <end position="28"/>
    </location>
</feature>
<keyword evidence="6 11" id="KW-0378">Hydrolase</keyword>
<sequence>MTLLHTLIAFFVALGTLVVVHELGHYLVARWCGVKVLRFSVGMGRVIWSRRFGRDQTEWALSILPLGGYVKMLDAREQDLQDISEADLKREFTRQSVWRRIAIVAAGPIANFLLAILLFAGLYMHGVPEPVPVLRAAATQSVAYQSGLRAGDRITAINGAPVHVWSEVRWKLMQLVLEKADARLDVERPNPNGSGKLLNTVSLPLGSIAADDLEGDFLAKLGLSLARPPAVLGKIMDGPAKTAGLQTGDRITAIDGAPVQDGLAFVETVRESGGKPLTLEAVRGNAPFTVRVTPESVDEEGSGKRIGRIKVEVPLAPEMATVSDDIFTALAKGVRRTWDTSVMSIKMIGKMVIGQVSLKNITGPITIADYAGQTARVGLVSYLSFLAFISISLGVMNLLPIPVLDGGHLLYYALEILTGRPVSERFGEIAQRAGLGILMALMLVAAFNDIVRLMFQG</sequence>
<dbReference type="NCBIfam" id="TIGR00054">
    <property type="entry name" value="RIP metalloprotease RseP"/>
    <property type="match status" value="1"/>
</dbReference>
<dbReference type="GO" id="GO:0006508">
    <property type="term" value="P:proteolysis"/>
    <property type="evidence" value="ECO:0007669"/>
    <property type="project" value="UniProtKB-KW"/>
</dbReference>
<evidence type="ECO:0000256" key="4">
    <source>
        <dbReference type="ARBA" id="ARBA00022670"/>
    </source>
</evidence>
<dbReference type="EMBL" id="CP002039">
    <property type="protein sequence ID" value="ADJ63684.1"/>
    <property type="molecule type" value="Genomic_DNA"/>
</dbReference>
<protein>
    <recommendedName>
        <fullName evidence="11">Zinc metalloprotease</fullName>
        <ecNumber evidence="11">3.4.24.-</ecNumber>
    </recommendedName>
</protein>
<dbReference type="Pfam" id="PF17820">
    <property type="entry name" value="PDZ_6"/>
    <property type="match status" value="2"/>
</dbReference>
<dbReference type="Proteomes" id="UP000000329">
    <property type="component" value="Chromosome"/>
</dbReference>
<evidence type="ECO:0000256" key="2">
    <source>
        <dbReference type="ARBA" id="ARBA00004141"/>
    </source>
</evidence>
<dbReference type="Pfam" id="PF02163">
    <property type="entry name" value="Peptidase_M50"/>
    <property type="match status" value="1"/>
</dbReference>
<evidence type="ECO:0000256" key="5">
    <source>
        <dbReference type="ARBA" id="ARBA00022692"/>
    </source>
</evidence>
<evidence type="ECO:0000256" key="9">
    <source>
        <dbReference type="ARBA" id="ARBA00023049"/>
    </source>
</evidence>
<keyword evidence="5 11" id="KW-0812">Transmembrane</keyword>
<comment type="similarity">
    <text evidence="3 11">Belongs to the peptidase M50B family.</text>
</comment>
<dbReference type="InterPro" id="IPR036034">
    <property type="entry name" value="PDZ_sf"/>
</dbReference>
<keyword evidence="11" id="KW-0479">Metal-binding</keyword>